<evidence type="ECO:0000313" key="2">
    <source>
        <dbReference type="EMBL" id="RLP80564.1"/>
    </source>
</evidence>
<feature type="compositionally biased region" description="Low complexity" evidence="1">
    <location>
        <begin position="48"/>
        <end position="92"/>
    </location>
</feature>
<name>A0A3L7AKL3_9HYPH</name>
<evidence type="ECO:0000256" key="1">
    <source>
        <dbReference type="SAM" id="MobiDB-lite"/>
    </source>
</evidence>
<reference evidence="2 3" key="1">
    <citation type="submission" date="2018-10" db="EMBL/GenBank/DDBJ databases">
        <title>Xanthobacter tagetidis genome sequencing and assembly.</title>
        <authorList>
            <person name="Maclea K.S."/>
            <person name="Goen A.E."/>
            <person name="Fatima S.A."/>
        </authorList>
    </citation>
    <scope>NUCLEOTIDE SEQUENCE [LARGE SCALE GENOMIC DNA]</scope>
    <source>
        <strain evidence="2 3">ATCC 700314</strain>
    </source>
</reference>
<organism evidence="2 3">
    <name type="scientific">Xanthobacter tagetidis</name>
    <dbReference type="NCBI Taxonomy" id="60216"/>
    <lineage>
        <taxon>Bacteria</taxon>
        <taxon>Pseudomonadati</taxon>
        <taxon>Pseudomonadota</taxon>
        <taxon>Alphaproteobacteria</taxon>
        <taxon>Hyphomicrobiales</taxon>
        <taxon>Xanthobacteraceae</taxon>
        <taxon>Xanthobacter</taxon>
    </lineage>
</organism>
<feature type="region of interest" description="Disordered" evidence="1">
    <location>
        <begin position="47"/>
        <end position="92"/>
    </location>
</feature>
<dbReference type="Proteomes" id="UP000269692">
    <property type="component" value="Unassembled WGS sequence"/>
</dbReference>
<accession>A0A3L7AKL3</accession>
<comment type="caution">
    <text evidence="2">The sequence shown here is derived from an EMBL/GenBank/DDBJ whole genome shotgun (WGS) entry which is preliminary data.</text>
</comment>
<dbReference type="EMBL" id="RCTF01000003">
    <property type="protein sequence ID" value="RLP80564.1"/>
    <property type="molecule type" value="Genomic_DNA"/>
</dbReference>
<sequence>MAPHGAVMDSKRKPRQAGAGGAFRSVDRISDDRDCPDFDPDCAHPCCRTGPGRAGPAVRPAAGGRRPAGTAGARAPAGAACPGPSRRPAGGCACRRAGSGRWGCPWCVSSERFALPGENARSAPSFQLSRKECALFACRRSWGRKRSPGSGLPPAPPRNPP</sequence>
<dbReference type="AlphaFoldDB" id="A0A3L7AKL3"/>
<gene>
    <name evidence="2" type="ORF">D9R14_05820</name>
</gene>
<evidence type="ECO:0000313" key="3">
    <source>
        <dbReference type="Proteomes" id="UP000269692"/>
    </source>
</evidence>
<keyword evidence="3" id="KW-1185">Reference proteome</keyword>
<feature type="region of interest" description="Disordered" evidence="1">
    <location>
        <begin position="1"/>
        <end position="31"/>
    </location>
</feature>
<proteinExistence type="predicted"/>
<protein>
    <submittedName>
        <fullName evidence="2">Uncharacterized protein</fullName>
    </submittedName>
</protein>